<name>A0AAF0C3N9_9GAMM</name>
<dbReference type="KEGG" id="tact:SG35_000340"/>
<accession>A0AAF0C3N9</accession>
<dbReference type="EMBL" id="CP059735">
    <property type="protein sequence ID" value="WDD99173.1"/>
    <property type="molecule type" value="Genomic_DNA"/>
</dbReference>
<dbReference type="Proteomes" id="UP000032568">
    <property type="component" value="Chromosome"/>
</dbReference>
<dbReference type="RefSeq" id="WP_160298355.1">
    <property type="nucleotide sequence ID" value="NZ_CP059735.1"/>
</dbReference>
<evidence type="ECO:0000313" key="2">
    <source>
        <dbReference type="EMBL" id="WDD99173.1"/>
    </source>
</evidence>
<gene>
    <name evidence="2" type="ORF">SG35_000340</name>
</gene>
<feature type="region of interest" description="Disordered" evidence="1">
    <location>
        <begin position="35"/>
        <end position="57"/>
    </location>
</feature>
<reference evidence="2 3" key="1">
    <citation type="journal article" date="2015" name="Genome Announc.">
        <title>Draft Genome Sequences of Marine Isolates of Thalassomonas viridans and Thalassomonas actiniarum.</title>
        <authorList>
            <person name="Olonade I."/>
            <person name="van Zyl L.J."/>
            <person name="Trindade M."/>
        </authorList>
    </citation>
    <scope>NUCLEOTIDE SEQUENCE [LARGE SCALE GENOMIC DNA]</scope>
    <source>
        <strain evidence="2 3">A5K-106</strain>
    </source>
</reference>
<reference evidence="2 3" key="2">
    <citation type="journal article" date="2022" name="Mar. Drugs">
        <title>Bioassay-Guided Fractionation Leads to the Detection of Cholic Acid Generated by the Rare Thalassomonas sp.</title>
        <authorList>
            <person name="Pheiffer F."/>
            <person name="Schneider Y.K."/>
            <person name="Hansen E.H."/>
            <person name="Andersen J.H."/>
            <person name="Isaksson J."/>
            <person name="Busche T."/>
            <person name="R C."/>
            <person name="Kalinowski J."/>
            <person name="Zyl L.V."/>
            <person name="Trindade M."/>
        </authorList>
    </citation>
    <scope>NUCLEOTIDE SEQUENCE [LARGE SCALE GENOMIC DNA]</scope>
    <source>
        <strain evidence="2 3">A5K-106</strain>
    </source>
</reference>
<keyword evidence="3" id="KW-1185">Reference proteome</keyword>
<evidence type="ECO:0000313" key="3">
    <source>
        <dbReference type="Proteomes" id="UP000032568"/>
    </source>
</evidence>
<proteinExistence type="predicted"/>
<feature type="compositionally biased region" description="Basic and acidic residues" evidence="1">
    <location>
        <begin position="41"/>
        <end position="51"/>
    </location>
</feature>
<sequence>MNLKRKLSLVLKKKKLINLSPDSLCLPVDVTKAVAGGTGDDGTKNATERPKPPTNMM</sequence>
<evidence type="ECO:0000256" key="1">
    <source>
        <dbReference type="SAM" id="MobiDB-lite"/>
    </source>
</evidence>
<protein>
    <submittedName>
        <fullName evidence="2">Uncharacterized protein</fullName>
    </submittedName>
</protein>
<organism evidence="2 3">
    <name type="scientific">Thalassomonas actiniarum</name>
    <dbReference type="NCBI Taxonomy" id="485447"/>
    <lineage>
        <taxon>Bacteria</taxon>
        <taxon>Pseudomonadati</taxon>
        <taxon>Pseudomonadota</taxon>
        <taxon>Gammaproteobacteria</taxon>
        <taxon>Alteromonadales</taxon>
        <taxon>Colwelliaceae</taxon>
        <taxon>Thalassomonas</taxon>
    </lineage>
</organism>
<dbReference type="AlphaFoldDB" id="A0AAF0C3N9"/>